<evidence type="ECO:0000256" key="2">
    <source>
        <dbReference type="ARBA" id="ARBA00022723"/>
    </source>
</evidence>
<evidence type="ECO:0000256" key="3">
    <source>
        <dbReference type="ARBA" id="ARBA00023004"/>
    </source>
</evidence>
<dbReference type="Pfam" id="PF13237">
    <property type="entry name" value="Fer4_10"/>
    <property type="match status" value="1"/>
</dbReference>
<sequence length="440" mass="48176">MSGALEIFWQMSARDYGEVASDASAGREQQAVNRSGRQKISAPRISHEAERTRNPRCLLGIKMSQVAIKRCKDYNTENMQRAVEEAVGLLGGIEKFVKLGQKVLIKPNLLSPRPPEHGVCTHPEVIRAVIRLVKKVTQDISVGDSHGGFEVISMDNVYEVSGMKAVCAEEGVKLVKFDTAVNIDGIPFAKAVKDADVIINVPKMKTHGLLILTGAVKNMFGAVIGKHKAEAHFKHIARQDFASYIIKIFMHVKPVLSIMDGIVAMEGDGPAAGSLRNAELILASDDAVAMDVVFSELAGVTPESLLTTYYAGKMGLGTSSLSGIKISGEALRDVRLKDFKLPKASFIYDAPRWVIKIFGRSVRTYPFIKVDACVKCRICEKNCPAEAINIDKNEIDYSKCIFCFCCHELCPHNAIGVRKSLAGKIAGFILKVRQRKKNGD</sequence>
<gene>
    <name evidence="7" type="ORF">COW11_05955</name>
</gene>
<dbReference type="InterPro" id="IPR050157">
    <property type="entry name" value="PSI_iron-sulfur_center"/>
</dbReference>
<dbReference type="InterPro" id="IPR017896">
    <property type="entry name" value="4Fe4S_Fe-S-bd"/>
</dbReference>
<reference evidence="7 8" key="1">
    <citation type="submission" date="2017-09" db="EMBL/GenBank/DDBJ databases">
        <title>Depth-based differentiation of microbial function through sediment-hosted aquifers and enrichment of novel symbionts in the deep terrestrial subsurface.</title>
        <authorList>
            <person name="Probst A.J."/>
            <person name="Ladd B."/>
            <person name="Jarett J.K."/>
            <person name="Geller-Mcgrath D.E."/>
            <person name="Sieber C.M."/>
            <person name="Emerson J.B."/>
            <person name="Anantharaman K."/>
            <person name="Thomas B.C."/>
            <person name="Malmstrom R."/>
            <person name="Stieglmeier M."/>
            <person name="Klingl A."/>
            <person name="Woyke T."/>
            <person name="Ryan C.M."/>
            <person name="Banfield J.F."/>
        </authorList>
    </citation>
    <scope>NUCLEOTIDE SEQUENCE [LARGE SCALE GENOMIC DNA]</scope>
    <source>
        <strain evidence="7">CG12_big_fil_rev_8_21_14_0_65_43_15</strain>
    </source>
</reference>
<dbReference type="GO" id="GO:0051539">
    <property type="term" value="F:4 iron, 4 sulfur cluster binding"/>
    <property type="evidence" value="ECO:0007669"/>
    <property type="project" value="UniProtKB-KW"/>
</dbReference>
<dbReference type="AlphaFoldDB" id="A0A2J0LFD2"/>
<evidence type="ECO:0000313" key="7">
    <source>
        <dbReference type="EMBL" id="PIW65919.1"/>
    </source>
</evidence>
<keyword evidence="2" id="KW-0479">Metal-binding</keyword>
<evidence type="ECO:0000256" key="4">
    <source>
        <dbReference type="ARBA" id="ARBA00023014"/>
    </source>
</evidence>
<dbReference type="EMBL" id="PFGP01000134">
    <property type="protein sequence ID" value="PIW65919.1"/>
    <property type="molecule type" value="Genomic_DNA"/>
</dbReference>
<evidence type="ECO:0000259" key="6">
    <source>
        <dbReference type="PROSITE" id="PS51379"/>
    </source>
</evidence>
<dbReference type="Pfam" id="PF04015">
    <property type="entry name" value="DUF362"/>
    <property type="match status" value="1"/>
</dbReference>
<protein>
    <recommendedName>
        <fullName evidence="6">4Fe-4S ferredoxin-type domain-containing protein</fullName>
    </recommendedName>
</protein>
<comment type="caution">
    <text evidence="7">The sequence shown here is derived from an EMBL/GenBank/DDBJ whole genome shotgun (WGS) entry which is preliminary data.</text>
</comment>
<keyword evidence="1" id="KW-0004">4Fe-4S</keyword>
<dbReference type="Proteomes" id="UP000231267">
    <property type="component" value="Unassembled WGS sequence"/>
</dbReference>
<evidence type="ECO:0000313" key="8">
    <source>
        <dbReference type="Proteomes" id="UP000231267"/>
    </source>
</evidence>
<dbReference type="GO" id="GO:0046872">
    <property type="term" value="F:metal ion binding"/>
    <property type="evidence" value="ECO:0007669"/>
    <property type="project" value="UniProtKB-KW"/>
</dbReference>
<evidence type="ECO:0000256" key="5">
    <source>
        <dbReference type="SAM" id="MobiDB-lite"/>
    </source>
</evidence>
<organism evidence="7 8">
    <name type="scientific">Candidatus Taenaricola geysiri</name>
    <dbReference type="NCBI Taxonomy" id="1974752"/>
    <lineage>
        <taxon>Bacteria</taxon>
        <taxon>Pseudomonadati</taxon>
        <taxon>Candidatus Omnitrophota</taxon>
        <taxon>Candidatus Taenaricola</taxon>
    </lineage>
</organism>
<feature type="domain" description="4Fe-4S ferredoxin-type" evidence="6">
    <location>
        <begin position="394"/>
        <end position="420"/>
    </location>
</feature>
<evidence type="ECO:0000256" key="1">
    <source>
        <dbReference type="ARBA" id="ARBA00022485"/>
    </source>
</evidence>
<dbReference type="PROSITE" id="PS51379">
    <property type="entry name" value="4FE4S_FER_2"/>
    <property type="match status" value="2"/>
</dbReference>
<feature type="domain" description="4Fe-4S ferredoxin-type" evidence="6">
    <location>
        <begin position="364"/>
        <end position="393"/>
    </location>
</feature>
<dbReference type="Gene3D" id="3.30.70.20">
    <property type="match status" value="1"/>
</dbReference>
<name>A0A2J0LFD2_9BACT</name>
<keyword evidence="4" id="KW-0411">Iron-sulfur</keyword>
<dbReference type="SUPFAM" id="SSF54862">
    <property type="entry name" value="4Fe-4S ferredoxins"/>
    <property type="match status" value="1"/>
</dbReference>
<feature type="region of interest" description="Disordered" evidence="5">
    <location>
        <begin position="20"/>
        <end position="49"/>
    </location>
</feature>
<keyword evidence="3" id="KW-0408">Iron</keyword>
<dbReference type="InterPro" id="IPR007160">
    <property type="entry name" value="DUF362"/>
</dbReference>
<proteinExistence type="predicted"/>
<accession>A0A2J0LFD2</accession>
<dbReference type="PANTHER" id="PTHR24960:SF76">
    <property type="entry name" value="4FE-4S FERREDOXIN-TYPE DOMAIN-CONTAINING PROTEIN"/>
    <property type="match status" value="1"/>
</dbReference>
<dbReference type="InterPro" id="IPR017900">
    <property type="entry name" value="4Fe4S_Fe_S_CS"/>
</dbReference>
<dbReference type="PROSITE" id="PS00198">
    <property type="entry name" value="4FE4S_FER_1"/>
    <property type="match status" value="2"/>
</dbReference>
<dbReference type="PANTHER" id="PTHR24960">
    <property type="entry name" value="PHOTOSYSTEM I IRON-SULFUR CENTER-RELATED"/>
    <property type="match status" value="1"/>
</dbReference>